<dbReference type="AlphaFoldDB" id="A0A9W9KND1"/>
<accession>A0A9W9KND1</accession>
<gene>
    <name evidence="1" type="ORF">NUU61_001546</name>
</gene>
<organism evidence="1 2">
    <name type="scientific">Penicillium alfredii</name>
    <dbReference type="NCBI Taxonomy" id="1506179"/>
    <lineage>
        <taxon>Eukaryota</taxon>
        <taxon>Fungi</taxon>
        <taxon>Dikarya</taxon>
        <taxon>Ascomycota</taxon>
        <taxon>Pezizomycotina</taxon>
        <taxon>Eurotiomycetes</taxon>
        <taxon>Eurotiomycetidae</taxon>
        <taxon>Eurotiales</taxon>
        <taxon>Aspergillaceae</taxon>
        <taxon>Penicillium</taxon>
    </lineage>
</organism>
<dbReference type="Proteomes" id="UP001141434">
    <property type="component" value="Unassembled WGS sequence"/>
</dbReference>
<name>A0A9W9KND1_9EURO</name>
<reference evidence="1" key="1">
    <citation type="submission" date="2022-11" db="EMBL/GenBank/DDBJ databases">
        <authorList>
            <person name="Petersen C."/>
        </authorList>
    </citation>
    <scope>NUCLEOTIDE SEQUENCE</scope>
    <source>
        <strain evidence="1">IBT 34128</strain>
    </source>
</reference>
<keyword evidence="2" id="KW-1185">Reference proteome</keyword>
<protein>
    <submittedName>
        <fullName evidence="1">Uncharacterized protein</fullName>
    </submittedName>
</protein>
<reference evidence="1" key="2">
    <citation type="journal article" date="2023" name="IMA Fungus">
        <title>Comparative genomic study of the Penicillium genus elucidates a diverse pangenome and 15 lateral gene transfer events.</title>
        <authorList>
            <person name="Petersen C."/>
            <person name="Sorensen T."/>
            <person name="Nielsen M.R."/>
            <person name="Sondergaard T.E."/>
            <person name="Sorensen J.L."/>
            <person name="Fitzpatrick D.A."/>
            <person name="Frisvad J.C."/>
            <person name="Nielsen K.L."/>
        </authorList>
    </citation>
    <scope>NUCLEOTIDE SEQUENCE</scope>
    <source>
        <strain evidence="1">IBT 34128</strain>
    </source>
</reference>
<dbReference type="OrthoDB" id="5416609at2759"/>
<evidence type="ECO:0000313" key="2">
    <source>
        <dbReference type="Proteomes" id="UP001141434"/>
    </source>
</evidence>
<evidence type="ECO:0000313" key="1">
    <source>
        <dbReference type="EMBL" id="KAJ5111916.1"/>
    </source>
</evidence>
<proteinExistence type="predicted"/>
<dbReference type="EMBL" id="JAPMSZ010000002">
    <property type="protein sequence ID" value="KAJ5111916.1"/>
    <property type="molecule type" value="Genomic_DNA"/>
</dbReference>
<dbReference type="GeneID" id="81391296"/>
<dbReference type="RefSeq" id="XP_056515395.1">
    <property type="nucleotide sequence ID" value="XM_056652128.1"/>
</dbReference>
<comment type="caution">
    <text evidence="1">The sequence shown here is derived from an EMBL/GenBank/DDBJ whole genome shotgun (WGS) entry which is preliminary data.</text>
</comment>
<sequence>MVLFQNDCIDLQFASLKLLLAAVLEQSLSRDEFTFYDGSQVIADVAPRGLEAFQKLDDKQKTYLRERVIGKIE</sequence>